<dbReference type="PROSITE" id="PS00123">
    <property type="entry name" value="ALKALINE_PHOSPHATASE"/>
    <property type="match status" value="1"/>
</dbReference>
<feature type="compositionally biased region" description="Polar residues" evidence="10">
    <location>
        <begin position="395"/>
        <end position="407"/>
    </location>
</feature>
<dbReference type="PANTHER" id="PTHR11596">
    <property type="entry name" value="ALKALINE PHOSPHATASE"/>
    <property type="match status" value="1"/>
</dbReference>
<dbReference type="Gene3D" id="3.40.720.10">
    <property type="entry name" value="Alkaline Phosphatase, subunit A"/>
    <property type="match status" value="1"/>
</dbReference>
<dbReference type="InterPro" id="IPR017850">
    <property type="entry name" value="Alkaline_phosphatase_core_sf"/>
</dbReference>
<dbReference type="InterPro" id="IPR013783">
    <property type="entry name" value="Ig-like_fold"/>
</dbReference>
<evidence type="ECO:0000256" key="11">
    <source>
        <dbReference type="SAM" id="SignalP"/>
    </source>
</evidence>
<dbReference type="SUPFAM" id="SSF53649">
    <property type="entry name" value="Alkaline phosphatase-like"/>
    <property type="match status" value="1"/>
</dbReference>
<feature type="region of interest" description="Disordered" evidence="10">
    <location>
        <begin position="390"/>
        <end position="430"/>
    </location>
</feature>
<comment type="cofactor">
    <cofactor evidence="2">
        <name>Zn(2+)</name>
        <dbReference type="ChEBI" id="CHEBI:29105"/>
    </cofactor>
</comment>
<dbReference type="SMART" id="SM00098">
    <property type="entry name" value="alkPPc"/>
    <property type="match status" value="1"/>
</dbReference>
<evidence type="ECO:0000256" key="2">
    <source>
        <dbReference type="ARBA" id="ARBA00001947"/>
    </source>
</evidence>
<comment type="similarity">
    <text evidence="3 9">Belongs to the alkaline phosphatase family.</text>
</comment>
<dbReference type="CDD" id="cd16012">
    <property type="entry name" value="ALP"/>
    <property type="match status" value="1"/>
</dbReference>
<evidence type="ECO:0000256" key="5">
    <source>
        <dbReference type="ARBA" id="ARBA00022723"/>
    </source>
</evidence>
<accession>A0ABN2BTT5</accession>
<reference evidence="13 14" key="1">
    <citation type="journal article" date="2019" name="Int. J. Syst. Evol. Microbiol.">
        <title>The Global Catalogue of Microorganisms (GCM) 10K type strain sequencing project: providing services to taxonomists for standard genome sequencing and annotation.</title>
        <authorList>
            <consortium name="The Broad Institute Genomics Platform"/>
            <consortium name="The Broad Institute Genome Sequencing Center for Infectious Disease"/>
            <person name="Wu L."/>
            <person name="Ma J."/>
        </authorList>
    </citation>
    <scope>NUCLEOTIDE SEQUENCE [LARGE SCALE GENOMIC DNA]</scope>
    <source>
        <strain evidence="13 14">JCM 14942</strain>
    </source>
</reference>
<keyword evidence="4" id="KW-0597">Phosphoprotein</keyword>
<evidence type="ECO:0000256" key="9">
    <source>
        <dbReference type="RuleBase" id="RU003946"/>
    </source>
</evidence>
<keyword evidence="11" id="KW-0732">Signal</keyword>
<comment type="cofactor">
    <cofactor evidence="1">
        <name>Mg(2+)</name>
        <dbReference type="ChEBI" id="CHEBI:18420"/>
    </cofactor>
</comment>
<dbReference type="Pfam" id="PF16640">
    <property type="entry name" value="Big_3_5"/>
    <property type="match status" value="1"/>
</dbReference>
<evidence type="ECO:0000256" key="6">
    <source>
        <dbReference type="ARBA" id="ARBA00022801"/>
    </source>
</evidence>
<keyword evidence="14" id="KW-1185">Reference proteome</keyword>
<evidence type="ECO:0000256" key="7">
    <source>
        <dbReference type="ARBA" id="ARBA00022833"/>
    </source>
</evidence>
<organism evidence="13 14">
    <name type="scientific">Nocardioides humi</name>
    <dbReference type="NCBI Taxonomy" id="449461"/>
    <lineage>
        <taxon>Bacteria</taxon>
        <taxon>Bacillati</taxon>
        <taxon>Actinomycetota</taxon>
        <taxon>Actinomycetes</taxon>
        <taxon>Propionibacteriales</taxon>
        <taxon>Nocardioidaceae</taxon>
        <taxon>Nocardioides</taxon>
    </lineage>
</organism>
<keyword evidence="8" id="KW-0460">Magnesium</keyword>
<dbReference type="Gene3D" id="2.60.40.10">
    <property type="entry name" value="Immunoglobulins"/>
    <property type="match status" value="1"/>
</dbReference>
<keyword evidence="6" id="KW-0378">Hydrolase</keyword>
<keyword evidence="7" id="KW-0862">Zinc</keyword>
<name>A0ABN2BTT5_9ACTN</name>
<dbReference type="Proteomes" id="UP001500842">
    <property type="component" value="Unassembled WGS sequence"/>
</dbReference>
<evidence type="ECO:0000313" key="13">
    <source>
        <dbReference type="EMBL" id="GAA1547205.1"/>
    </source>
</evidence>
<evidence type="ECO:0000256" key="8">
    <source>
        <dbReference type="ARBA" id="ARBA00022842"/>
    </source>
</evidence>
<evidence type="ECO:0000256" key="1">
    <source>
        <dbReference type="ARBA" id="ARBA00001946"/>
    </source>
</evidence>
<dbReference type="InterPro" id="IPR018299">
    <property type="entry name" value="Alkaline_phosphatase_AS"/>
</dbReference>
<feature type="region of interest" description="Disordered" evidence="10">
    <location>
        <begin position="488"/>
        <end position="513"/>
    </location>
</feature>
<evidence type="ECO:0000256" key="3">
    <source>
        <dbReference type="ARBA" id="ARBA00005984"/>
    </source>
</evidence>
<feature type="compositionally biased region" description="Basic residues" evidence="10">
    <location>
        <begin position="504"/>
        <end position="513"/>
    </location>
</feature>
<feature type="chain" id="PRO_5046846669" evidence="11">
    <location>
        <begin position="24"/>
        <end position="588"/>
    </location>
</feature>
<evidence type="ECO:0000256" key="4">
    <source>
        <dbReference type="ARBA" id="ARBA00022553"/>
    </source>
</evidence>
<gene>
    <name evidence="13" type="primary">phoA</name>
    <name evidence="13" type="ORF">GCM10009788_56670</name>
</gene>
<feature type="signal peptide" evidence="11">
    <location>
        <begin position="1"/>
        <end position="23"/>
    </location>
</feature>
<dbReference type="InterPro" id="IPR032109">
    <property type="entry name" value="Big_3_5"/>
</dbReference>
<keyword evidence="5" id="KW-0479">Metal-binding</keyword>
<evidence type="ECO:0000259" key="12">
    <source>
        <dbReference type="Pfam" id="PF16640"/>
    </source>
</evidence>
<sequence length="588" mass="60577">MRSRIKSTALAVVLLAGSAGVGASLAGQAAAAEPAAGKAKNVIYLLGDGMGRTHVTAGRERFYGAAGKLNMETMPVIGQVSTYAIEKNSGQPGQADFRPNYVTDSASAATAWSSGVKTYNAALGVDAKGNLVPTVMEQAHAAGLATGNVSTAEITDATPAGQMSHALARGCQGPTYSVASCQDTAITGEELDTSDVRVTPIADQIARNQTADVILGGGLARFDGDDEDALKANGYTVLGSPASQTVATESDLDAASGQKVFGLFNKGNLTIEKAKQDNPSSPEAQEPTVAEMTTKAISLLEAKSDANGGKGFYLQVEGALIDKRSHANDAAQTLEEIKAFDDAVKVALDFAKTDGNTLVIVTADHECAGFNIIEKGTFTNAEADHLPVNVDGGNPANNSTPSRSANQAKDAGRTEFAPETFRTEDDPADVVDGSPEASLWLTYLSGNHTGADVPVFAYGPGSAAIAAEIDNTDLFGIVRTALNLDGSAPPAEQAKKASTTAIKAPKKAKGKGTKPAKVTVKVTVSPAAATGSVRILDKGKVLKTVAVTGSKVKVKVKLKKGKHKLRAEYAGDTSYDPSTSPVVKVKVR</sequence>
<dbReference type="RefSeq" id="WP_181411028.1">
    <property type="nucleotide sequence ID" value="NZ_BAAAOR010000047.1"/>
</dbReference>
<protein>
    <submittedName>
        <fullName evidence="13">Alkaline phosphatase</fullName>
    </submittedName>
</protein>
<feature type="domain" description="Bacterial Ig-like" evidence="12">
    <location>
        <begin position="516"/>
        <end position="587"/>
    </location>
</feature>
<dbReference type="EMBL" id="BAAAOR010000047">
    <property type="protein sequence ID" value="GAA1547205.1"/>
    <property type="molecule type" value="Genomic_DNA"/>
</dbReference>
<evidence type="ECO:0000313" key="14">
    <source>
        <dbReference type="Proteomes" id="UP001500842"/>
    </source>
</evidence>
<comment type="caution">
    <text evidence="13">The sequence shown here is derived from an EMBL/GenBank/DDBJ whole genome shotgun (WGS) entry which is preliminary data.</text>
</comment>
<evidence type="ECO:0000256" key="10">
    <source>
        <dbReference type="SAM" id="MobiDB-lite"/>
    </source>
</evidence>
<dbReference type="PANTHER" id="PTHR11596:SF5">
    <property type="entry name" value="ALKALINE PHOSPHATASE"/>
    <property type="match status" value="1"/>
</dbReference>
<dbReference type="PRINTS" id="PR00113">
    <property type="entry name" value="ALKPHPHTASE"/>
</dbReference>
<dbReference type="Pfam" id="PF00245">
    <property type="entry name" value="Alk_phosphatase"/>
    <property type="match status" value="1"/>
</dbReference>
<dbReference type="InterPro" id="IPR001952">
    <property type="entry name" value="Alkaline_phosphatase"/>
</dbReference>
<proteinExistence type="inferred from homology"/>